<keyword evidence="4 5" id="KW-0411">Iron-sulfur</keyword>
<dbReference type="Proteomes" id="UP000032417">
    <property type="component" value="Chromosome 1"/>
</dbReference>
<evidence type="ECO:0000256" key="2">
    <source>
        <dbReference type="ARBA" id="ARBA00022723"/>
    </source>
</evidence>
<dbReference type="AlphaFoldDB" id="A0A098C3Y3"/>
<dbReference type="PANTHER" id="PTHR43726">
    <property type="entry name" value="3-METHYLORNITHINE SYNTHASE"/>
    <property type="match status" value="1"/>
</dbReference>
<dbReference type="CDD" id="cd01335">
    <property type="entry name" value="Radical_SAM"/>
    <property type="match status" value="1"/>
</dbReference>
<dbReference type="SFLD" id="SFLDS00029">
    <property type="entry name" value="Radical_SAM"/>
    <property type="match status" value="1"/>
</dbReference>
<dbReference type="PATRIC" id="fig|1562970.3.peg.2375"/>
<proteinExistence type="predicted"/>
<evidence type="ECO:0000256" key="4">
    <source>
        <dbReference type="ARBA" id="ARBA00023014"/>
    </source>
</evidence>
<dbReference type="Pfam" id="PF04055">
    <property type="entry name" value="Radical_SAM"/>
    <property type="match status" value="1"/>
</dbReference>
<evidence type="ECO:0000256" key="3">
    <source>
        <dbReference type="ARBA" id="ARBA00023004"/>
    </source>
</evidence>
<dbReference type="GO" id="GO:0051539">
    <property type="term" value="F:4 iron, 4 sulfur cluster binding"/>
    <property type="evidence" value="ECO:0007669"/>
    <property type="project" value="UniProtKB-KW"/>
</dbReference>
<reference evidence="8 9" key="1">
    <citation type="submission" date="2014-08" db="EMBL/GenBank/DDBJ databases">
        <authorList>
            <person name="Wibberg D."/>
        </authorList>
    </citation>
    <scope>NUCLEOTIDE SEQUENCE [LARGE SCALE GENOMIC DNA]</scope>
    <source>
        <strain evidence="9">ING2-E5B</strain>
    </source>
</reference>
<sequence length="362" mass="41750">MIETILNYPLSRDRLIDLLSSSGEEEKALFDYSTATKLKNVGNEVYLRGLIELSNICDKDCFYCGIRKSNNNITRFTLKYEEVIESVKYAYEKGYGSIVIQSGERSSRSFSDKIDKIIRESKKITNNNIGITLSCGEQSEETYLRWFESGADRYLLRIETSSEELYKKLHPKDTLHNYTNRRNALELLRKTGYQLGTGVMIGLPFQTTEMLADDLIFMRDLNIDMCGMGPYIEHTKTPLYKFREQLPITTVRLGLALKMISLLRILMPDINIAATTALKVLDQKATEKAIAIGANVIMPNITPLFYRKEYLLYENRSEPLFSFEDELALLEKRLETISHRIGYNKQGNSKHYTKNWSRCIPE</sequence>
<dbReference type="PANTHER" id="PTHR43726:SF1">
    <property type="entry name" value="BIOTIN SYNTHASE"/>
    <property type="match status" value="1"/>
</dbReference>
<dbReference type="InterPro" id="IPR006638">
    <property type="entry name" value="Elp3/MiaA/NifB-like_rSAM"/>
</dbReference>
<dbReference type="HOGENOM" id="CLU_033172_0_1_10"/>
<evidence type="ECO:0000313" key="9">
    <source>
        <dbReference type="Proteomes" id="UP000032417"/>
    </source>
</evidence>
<dbReference type="PIRSF" id="PIRSF004762">
    <property type="entry name" value="CHP00423"/>
    <property type="match status" value="1"/>
</dbReference>
<dbReference type="SFLD" id="SFLDG01060">
    <property type="entry name" value="BATS_domain_containing"/>
    <property type="match status" value="1"/>
</dbReference>
<comment type="cofactor">
    <cofactor evidence="5">
        <name>[4Fe-4S] cluster</name>
        <dbReference type="ChEBI" id="CHEBI:49883"/>
    </cofactor>
    <text evidence="5">Binds 1 [4Fe-4S] cluster. The cluster is coordinated with 3 cysteines and an exchangeable S-adenosyl-L-methionine.</text>
</comment>
<dbReference type="SFLD" id="SFLDG01280">
    <property type="entry name" value="HydE/PylB-like"/>
    <property type="match status" value="1"/>
</dbReference>
<dbReference type="NCBIfam" id="TIGR03956">
    <property type="entry name" value="rSAM_HydE"/>
    <property type="match status" value="1"/>
</dbReference>
<feature type="binding site" evidence="5">
    <location>
        <position position="57"/>
    </location>
    <ligand>
        <name>[4Fe-4S] cluster</name>
        <dbReference type="ChEBI" id="CHEBI:49883"/>
        <note>4Fe-4S-S-AdoMet</note>
    </ligand>
</feature>
<keyword evidence="1 5" id="KW-0949">S-adenosyl-L-methionine</keyword>
<protein>
    <submittedName>
        <fullName evidence="8">Iron-only hydrogenase maturation rSAM protein HydE</fullName>
    </submittedName>
</protein>
<dbReference type="STRING" id="1562970.ING2E5B_2401"/>
<evidence type="ECO:0000256" key="5">
    <source>
        <dbReference type="PIRSR" id="PIRSR004762-1"/>
    </source>
</evidence>
<gene>
    <name evidence="8" type="ORF">ING2E5B_2401</name>
</gene>
<keyword evidence="2" id="KW-0479">Metal-binding</keyword>
<feature type="binding site" evidence="5">
    <location>
        <position position="61"/>
    </location>
    <ligand>
        <name>[4Fe-4S] cluster</name>
        <dbReference type="ChEBI" id="CHEBI:49883"/>
        <note>4Fe-4S-S-AdoMet</note>
    </ligand>
</feature>
<keyword evidence="5" id="KW-0004">4Fe-4S</keyword>
<dbReference type="PROSITE" id="PS51918">
    <property type="entry name" value="RADICAL_SAM"/>
    <property type="match status" value="1"/>
</dbReference>
<dbReference type="EMBL" id="LN515532">
    <property type="protein sequence ID" value="CEA17126.1"/>
    <property type="molecule type" value="Genomic_DNA"/>
</dbReference>
<dbReference type="SMART" id="SM00729">
    <property type="entry name" value="Elp3"/>
    <property type="match status" value="1"/>
</dbReference>
<dbReference type="GO" id="GO:0046872">
    <property type="term" value="F:metal ion binding"/>
    <property type="evidence" value="ECO:0007669"/>
    <property type="project" value="UniProtKB-KW"/>
</dbReference>
<dbReference type="OrthoDB" id="9775764at2"/>
<feature type="binding site" evidence="6">
    <location>
        <position position="134"/>
    </location>
    <ligand>
        <name>(3R)-3-methyl-D-ornithine</name>
        <dbReference type="ChEBI" id="CHEBI:64642"/>
    </ligand>
</feature>
<dbReference type="InterPro" id="IPR007197">
    <property type="entry name" value="rSAM"/>
</dbReference>
<organism evidence="8 9">
    <name type="scientific">Fermentimonas caenicola</name>
    <dbReference type="NCBI Taxonomy" id="1562970"/>
    <lineage>
        <taxon>Bacteria</taxon>
        <taxon>Pseudomonadati</taxon>
        <taxon>Bacteroidota</taxon>
        <taxon>Bacteroidia</taxon>
        <taxon>Bacteroidales</taxon>
        <taxon>Dysgonomonadaceae</taxon>
        <taxon>Fermentimonas</taxon>
    </lineage>
</organism>
<name>A0A098C3Y3_9BACT</name>
<evidence type="ECO:0000256" key="1">
    <source>
        <dbReference type="ARBA" id="ARBA00022691"/>
    </source>
</evidence>
<dbReference type="SUPFAM" id="SSF102114">
    <property type="entry name" value="Radical SAM enzymes"/>
    <property type="match status" value="1"/>
</dbReference>
<accession>A0A098C3Y3</accession>
<evidence type="ECO:0000313" key="8">
    <source>
        <dbReference type="EMBL" id="CEA17126.1"/>
    </source>
</evidence>
<dbReference type="InterPro" id="IPR034422">
    <property type="entry name" value="HydE/PylB-like"/>
</dbReference>
<evidence type="ECO:0000256" key="6">
    <source>
        <dbReference type="PIRSR" id="PIRSR004762-2"/>
    </source>
</evidence>
<dbReference type="KEGG" id="pbt:ING2E5B_2401"/>
<feature type="binding site" evidence="6">
    <location>
        <position position="159"/>
    </location>
    <ligand>
        <name>S-adenosyl-L-methionine</name>
        <dbReference type="ChEBI" id="CHEBI:59789"/>
    </ligand>
</feature>
<dbReference type="GO" id="GO:0016740">
    <property type="term" value="F:transferase activity"/>
    <property type="evidence" value="ECO:0007669"/>
    <property type="project" value="TreeGrafter"/>
</dbReference>
<keyword evidence="3 5" id="KW-0408">Iron</keyword>
<evidence type="ECO:0000259" key="7">
    <source>
        <dbReference type="PROSITE" id="PS51918"/>
    </source>
</evidence>
<feature type="binding site" evidence="5">
    <location>
        <position position="64"/>
    </location>
    <ligand>
        <name>[4Fe-4S] cluster</name>
        <dbReference type="ChEBI" id="CHEBI:49883"/>
        <note>4Fe-4S-S-AdoMet</note>
    </ligand>
</feature>
<dbReference type="InterPro" id="IPR024021">
    <property type="entry name" value="FeFe-hyd_HydE_rSAM"/>
</dbReference>
<keyword evidence="9" id="KW-1185">Reference proteome</keyword>
<dbReference type="InterPro" id="IPR058240">
    <property type="entry name" value="rSAM_sf"/>
</dbReference>
<dbReference type="InterPro" id="IPR013785">
    <property type="entry name" value="Aldolase_TIM"/>
</dbReference>
<dbReference type="Gene3D" id="3.20.20.70">
    <property type="entry name" value="Aldolase class I"/>
    <property type="match status" value="1"/>
</dbReference>
<feature type="domain" description="Radical SAM core" evidence="7">
    <location>
        <begin position="43"/>
        <end position="269"/>
    </location>
</feature>